<reference evidence="2" key="1">
    <citation type="submission" date="2022-06" db="EMBL/GenBank/DDBJ databases">
        <title>Sphingomicrobium sedimins sp. nov., a marine bacterium isolated from tidal flat.</title>
        <authorList>
            <person name="Kim C.-H."/>
            <person name="Yoo Y."/>
            <person name="Kim J.-J."/>
        </authorList>
    </citation>
    <scope>NUCLEOTIDE SEQUENCE</scope>
    <source>
        <strain evidence="2">GRR-S6-50</strain>
    </source>
</reference>
<feature type="region of interest" description="Disordered" evidence="1">
    <location>
        <begin position="1"/>
        <end position="45"/>
    </location>
</feature>
<feature type="compositionally biased region" description="Gly residues" evidence="1">
    <location>
        <begin position="34"/>
        <end position="45"/>
    </location>
</feature>
<dbReference type="AlphaFoldDB" id="A0A9X2EHV2"/>
<dbReference type="RefSeq" id="WP_252115115.1">
    <property type="nucleotide sequence ID" value="NZ_JAMSHT010000001.1"/>
</dbReference>
<dbReference type="EMBL" id="JAMSHT010000001">
    <property type="protein sequence ID" value="MCM8558315.1"/>
    <property type="molecule type" value="Genomic_DNA"/>
</dbReference>
<proteinExistence type="predicted"/>
<evidence type="ECO:0000313" key="2">
    <source>
        <dbReference type="EMBL" id="MCM8558315.1"/>
    </source>
</evidence>
<accession>A0A9X2EHV2</accession>
<sequence>MSIMQAASPRRIWNQPRIERLSAKSARMPNRGNVGEGNSGKLGKS</sequence>
<comment type="caution">
    <text evidence="2">The sequence shown here is derived from an EMBL/GenBank/DDBJ whole genome shotgun (WGS) entry which is preliminary data.</text>
</comment>
<name>A0A9X2EHV2_9SPHN</name>
<keyword evidence="3" id="KW-1185">Reference proteome</keyword>
<evidence type="ECO:0000313" key="3">
    <source>
        <dbReference type="Proteomes" id="UP001155128"/>
    </source>
</evidence>
<organism evidence="2 3">
    <name type="scientific">Sphingomicrobium sediminis</name>
    <dbReference type="NCBI Taxonomy" id="2950949"/>
    <lineage>
        <taxon>Bacteria</taxon>
        <taxon>Pseudomonadati</taxon>
        <taxon>Pseudomonadota</taxon>
        <taxon>Alphaproteobacteria</taxon>
        <taxon>Sphingomonadales</taxon>
        <taxon>Sphingomonadaceae</taxon>
        <taxon>Sphingomicrobium</taxon>
    </lineage>
</organism>
<dbReference type="Proteomes" id="UP001155128">
    <property type="component" value="Unassembled WGS sequence"/>
</dbReference>
<gene>
    <name evidence="2" type="ORF">NDO55_10850</name>
</gene>
<evidence type="ECO:0000256" key="1">
    <source>
        <dbReference type="SAM" id="MobiDB-lite"/>
    </source>
</evidence>
<protein>
    <submittedName>
        <fullName evidence="2">Uncharacterized protein</fullName>
    </submittedName>
</protein>